<dbReference type="Pfam" id="PF02559">
    <property type="entry name" value="CarD_TRCF_RID"/>
    <property type="match status" value="1"/>
</dbReference>
<dbReference type="InterPro" id="IPR047112">
    <property type="entry name" value="RecG/Mfd"/>
</dbReference>
<comment type="caution">
    <text evidence="12">The sequence shown here is derived from an EMBL/GenBank/DDBJ whole genome shotgun (WGS) entry which is preliminary data.</text>
</comment>
<dbReference type="AlphaFoldDB" id="A0A2H0XUT8"/>
<dbReference type="GO" id="GO:0006355">
    <property type="term" value="P:regulation of DNA-templated transcription"/>
    <property type="evidence" value="ECO:0007669"/>
    <property type="project" value="UniProtKB-UniRule"/>
</dbReference>
<dbReference type="GO" id="GO:0005524">
    <property type="term" value="F:ATP binding"/>
    <property type="evidence" value="ECO:0007669"/>
    <property type="project" value="UniProtKB-UniRule"/>
</dbReference>
<dbReference type="Pfam" id="PF03461">
    <property type="entry name" value="TRCF"/>
    <property type="match status" value="1"/>
</dbReference>
<evidence type="ECO:0000313" key="13">
    <source>
        <dbReference type="Proteomes" id="UP000231343"/>
    </source>
</evidence>
<dbReference type="SMART" id="SM00487">
    <property type="entry name" value="DEXDc"/>
    <property type="match status" value="1"/>
</dbReference>
<keyword evidence="2 9" id="KW-0547">Nucleotide-binding</keyword>
<dbReference type="InterPro" id="IPR041471">
    <property type="entry name" value="UvrB_inter"/>
</dbReference>
<dbReference type="SUPFAM" id="SSF143517">
    <property type="entry name" value="TRCF domain-like"/>
    <property type="match status" value="1"/>
</dbReference>
<dbReference type="CDD" id="cd17991">
    <property type="entry name" value="DEXHc_TRCF"/>
    <property type="match status" value="1"/>
</dbReference>
<dbReference type="SMART" id="SM01058">
    <property type="entry name" value="CarD_TRCF"/>
    <property type="match status" value="1"/>
</dbReference>
<accession>A0A2H0XUT8</accession>
<dbReference type="Pfam" id="PF00271">
    <property type="entry name" value="Helicase_C"/>
    <property type="match status" value="1"/>
</dbReference>
<dbReference type="HAMAP" id="MF_00969">
    <property type="entry name" value="TRCF"/>
    <property type="match status" value="1"/>
</dbReference>
<dbReference type="GO" id="GO:0000716">
    <property type="term" value="P:transcription-coupled nucleotide-excision repair, DNA damage recognition"/>
    <property type="evidence" value="ECO:0007669"/>
    <property type="project" value="UniProtKB-UniRule"/>
</dbReference>
<keyword evidence="3 9" id="KW-0227">DNA damage</keyword>
<evidence type="ECO:0000256" key="9">
    <source>
        <dbReference type="HAMAP-Rule" id="MF_00969"/>
    </source>
</evidence>
<evidence type="ECO:0000256" key="8">
    <source>
        <dbReference type="ARBA" id="ARBA00023204"/>
    </source>
</evidence>
<dbReference type="InterPro" id="IPR014001">
    <property type="entry name" value="Helicase_ATP-bd"/>
</dbReference>
<dbReference type="Pfam" id="PF00270">
    <property type="entry name" value="DEAD"/>
    <property type="match status" value="1"/>
</dbReference>
<keyword evidence="5" id="KW-0347">Helicase</keyword>
<evidence type="ECO:0000256" key="2">
    <source>
        <dbReference type="ARBA" id="ARBA00022741"/>
    </source>
</evidence>
<dbReference type="InterPro" id="IPR027417">
    <property type="entry name" value="P-loop_NTPase"/>
</dbReference>
<dbReference type="GO" id="GO:0003678">
    <property type="term" value="F:DNA helicase activity"/>
    <property type="evidence" value="ECO:0007669"/>
    <property type="project" value="TreeGrafter"/>
</dbReference>
<dbReference type="InterPro" id="IPR004576">
    <property type="entry name" value="Mfd"/>
</dbReference>
<name>A0A2H0XUT8_UNCSA</name>
<dbReference type="InterPro" id="IPR036101">
    <property type="entry name" value="CarD-like/TRCF_RID_sf"/>
</dbReference>
<dbReference type="PROSITE" id="PS51192">
    <property type="entry name" value="HELICASE_ATP_BIND_1"/>
    <property type="match status" value="1"/>
</dbReference>
<keyword evidence="7 9" id="KW-0238">DNA-binding</keyword>
<evidence type="ECO:0000259" key="10">
    <source>
        <dbReference type="PROSITE" id="PS51192"/>
    </source>
</evidence>
<dbReference type="InterPro" id="IPR001650">
    <property type="entry name" value="Helicase_C-like"/>
</dbReference>
<keyword evidence="4 9" id="KW-0378">Hydrolase</keyword>
<dbReference type="GO" id="GO:0016787">
    <property type="term" value="F:hydrolase activity"/>
    <property type="evidence" value="ECO:0007669"/>
    <property type="project" value="UniProtKB-KW"/>
</dbReference>
<evidence type="ECO:0000256" key="4">
    <source>
        <dbReference type="ARBA" id="ARBA00022801"/>
    </source>
</evidence>
<dbReference type="PANTHER" id="PTHR47964:SF1">
    <property type="entry name" value="ATP-DEPENDENT DNA HELICASE HOMOLOG RECG, CHLOROPLASTIC"/>
    <property type="match status" value="1"/>
</dbReference>
<protein>
    <recommendedName>
        <fullName evidence="9">Transcription-repair-coupling factor</fullName>
        <shortName evidence="9">TRCF</shortName>
        <ecNumber evidence="9">3.6.4.-</ecNumber>
    </recommendedName>
</protein>
<keyword evidence="6 9" id="KW-0067">ATP-binding</keyword>
<reference evidence="12 13" key="1">
    <citation type="submission" date="2017-09" db="EMBL/GenBank/DDBJ databases">
        <title>Depth-based differentiation of microbial function through sediment-hosted aquifers and enrichment of novel symbionts in the deep terrestrial subsurface.</title>
        <authorList>
            <person name="Probst A.J."/>
            <person name="Ladd B."/>
            <person name="Jarett J.K."/>
            <person name="Geller-Mcgrath D.E."/>
            <person name="Sieber C.M."/>
            <person name="Emerson J.B."/>
            <person name="Anantharaman K."/>
            <person name="Thomas B.C."/>
            <person name="Malmstrom R."/>
            <person name="Stieglmeier M."/>
            <person name="Klingl A."/>
            <person name="Woyke T."/>
            <person name="Ryan C.M."/>
            <person name="Banfield J.F."/>
        </authorList>
    </citation>
    <scope>NUCLEOTIDE SEQUENCE [LARGE SCALE GENOMIC DNA]</scope>
    <source>
        <strain evidence="12">CG08_land_8_20_14_0_20_45_16</strain>
    </source>
</reference>
<feature type="domain" description="Helicase C-terminal" evidence="11">
    <location>
        <begin position="701"/>
        <end position="854"/>
    </location>
</feature>
<dbReference type="Proteomes" id="UP000231343">
    <property type="component" value="Unassembled WGS sequence"/>
</dbReference>
<dbReference type="Gene3D" id="2.40.10.170">
    <property type="match status" value="1"/>
</dbReference>
<evidence type="ECO:0000256" key="7">
    <source>
        <dbReference type="ARBA" id="ARBA00023125"/>
    </source>
</evidence>
<keyword evidence="1 9" id="KW-0963">Cytoplasm</keyword>
<evidence type="ECO:0000256" key="5">
    <source>
        <dbReference type="ARBA" id="ARBA00022806"/>
    </source>
</evidence>
<evidence type="ECO:0000256" key="1">
    <source>
        <dbReference type="ARBA" id="ARBA00022490"/>
    </source>
</evidence>
<dbReference type="GO" id="GO:0005737">
    <property type="term" value="C:cytoplasm"/>
    <property type="evidence" value="ECO:0007669"/>
    <property type="project" value="UniProtKB-SubCell"/>
</dbReference>
<dbReference type="Gene3D" id="3.40.50.11180">
    <property type="match status" value="1"/>
</dbReference>
<dbReference type="SUPFAM" id="SSF141259">
    <property type="entry name" value="CarD-like"/>
    <property type="match status" value="1"/>
</dbReference>
<evidence type="ECO:0000256" key="3">
    <source>
        <dbReference type="ARBA" id="ARBA00022763"/>
    </source>
</evidence>
<gene>
    <name evidence="9 12" type="primary">mfd</name>
    <name evidence="12" type="ORF">COT42_07165</name>
</gene>
<dbReference type="InterPro" id="IPR037235">
    <property type="entry name" value="TRCF-like_C_D7"/>
</dbReference>
<comment type="function">
    <text evidence="9">Couples transcription and DNA repair by recognizing RNA polymerase (RNAP) stalled at DNA lesions. Mediates ATP-dependent release of RNAP and its truncated transcript from the DNA, and recruitment of nucleotide excision repair machinery to the damaged site.</text>
</comment>
<dbReference type="InterPro" id="IPR003711">
    <property type="entry name" value="CarD-like/TRCF_RID"/>
</dbReference>
<dbReference type="SUPFAM" id="SSF52540">
    <property type="entry name" value="P-loop containing nucleoside triphosphate hydrolases"/>
    <property type="match status" value="3"/>
</dbReference>
<evidence type="ECO:0000256" key="6">
    <source>
        <dbReference type="ARBA" id="ARBA00022840"/>
    </source>
</evidence>
<keyword evidence="8 9" id="KW-0234">DNA repair</keyword>
<comment type="subcellular location">
    <subcellularLocation>
        <location evidence="9">Cytoplasm</location>
    </subcellularLocation>
</comment>
<proteinExistence type="inferred from homology"/>
<evidence type="ECO:0000259" key="11">
    <source>
        <dbReference type="PROSITE" id="PS51194"/>
    </source>
</evidence>
<dbReference type="NCBIfam" id="TIGR00580">
    <property type="entry name" value="mfd"/>
    <property type="match status" value="1"/>
</dbReference>
<dbReference type="Gene3D" id="3.90.1150.50">
    <property type="entry name" value="Transcription-repair-coupling factor, D7 domain"/>
    <property type="match status" value="1"/>
</dbReference>
<dbReference type="InterPro" id="IPR005118">
    <property type="entry name" value="TRCF_C"/>
</dbReference>
<dbReference type="Gene3D" id="3.40.50.300">
    <property type="entry name" value="P-loop containing nucleotide triphosphate hydrolases"/>
    <property type="match status" value="2"/>
</dbReference>
<comment type="similarity">
    <text evidence="9">In the N-terminal section; belongs to the UvrB family.</text>
</comment>
<dbReference type="EMBL" id="PEYM01000120">
    <property type="protein sequence ID" value="PIS28706.1"/>
    <property type="molecule type" value="Genomic_DNA"/>
</dbReference>
<feature type="domain" description="Helicase ATP-binding" evidence="10">
    <location>
        <begin position="518"/>
        <end position="679"/>
    </location>
</feature>
<organism evidence="12 13">
    <name type="scientific">Candidatus Saganbacteria bacterium CG08_land_8_20_14_0_20_45_16</name>
    <dbReference type="NCBI Taxonomy" id="2014293"/>
    <lineage>
        <taxon>Bacteria</taxon>
        <taxon>Bacillati</taxon>
        <taxon>Saganbacteria</taxon>
    </lineage>
</organism>
<sequence>MPFTRLLETIGQHPQFKEQITLLCHSGQAAFAGLPGAASSLLLTACHAHFPIILIVVATTAKAEAVKEELELFSRAKVALFPAPDMLPGEGLLVSREIIGERLGLLWQLKKKSPLLIVAPIKALMWQTSQTIEALSLVSKQRLPLDKLIMRLVDLGYQRFDIVGEPGEFSVRGGLVDIFPVNLKQPIRLELADDLLVSLRSFATYNQRSLGSLAEAVVVSASEEFAKPVFAHFSKQTLVAFDNIVELEQLVKRELARAKTFPSPLAYLDLLEIKKLAAPFKQLELSAFLGPDTPVLFSQPLDYRQQLTDISDQTIVVSRHAARLREEISAVVIEGNLRGGCQIADLELLSDRELFGEIGRPRRARPMVKEGVAEELLARLKIGDYVVHENYGVALYQGLELLTIEGIEREYLVLEFAQKAKVYVPPSMVGMVEKFSAAGGASPRLSKLGSGQWEKTKSRVKKALTDMTSELLHLYAHRQKLPGFSFLGDDLWQKDLADTFPFEETPDQQRAILATKEDMAASRPMDRLVCGDVGYGKTEVAVRAAAKAAAAGKQVVILVPTTILAEQHYNNFKERFKETPFVIAMLSRFRLKKDQAQTVADLARAKIDIVIGTHRLLSKDVRFHDLGLLVIDEEQRFGVRDKERLKKIKQNVDVLTLSATPIPRTLYLSLAGARDLSVINTAPIDRSPIRTYVLPYNEAVVREAILREIDRGGQIYFLHNVVKTIVGAAAKIKRLVPEAKVAVAHGQMPERQLENTMIDFLDRKFDVLVCTSIIESGLDIQNVNTILINNADHFGLSQLYQIRGRVGRSAVKAYAYLFYQPHQVMTTEAQQRLAAITEFTALGSGYKLAMRDLEIRGAGNLLGREQSGHILEVGFDLYCELLEQAVREVKGQKSVSPREVMLDLKVEGFIPEAYIVDERQRIAVYRRMNLLQSQAELLEMKQELLERFGPVPAKLAKLFELLSLKVKALQAGVKSIKEENDQLIVAFFDGRLRRLEIKGCDKLKLAEQGIAGQSLGRG</sequence>
<dbReference type="Pfam" id="PF17757">
    <property type="entry name" value="UvrB_inter"/>
    <property type="match status" value="1"/>
</dbReference>
<dbReference type="PANTHER" id="PTHR47964">
    <property type="entry name" value="ATP-DEPENDENT DNA HELICASE HOMOLOG RECG, CHLOROPLASTIC"/>
    <property type="match status" value="1"/>
</dbReference>
<dbReference type="GO" id="GO:0003684">
    <property type="term" value="F:damaged DNA binding"/>
    <property type="evidence" value="ECO:0007669"/>
    <property type="project" value="InterPro"/>
</dbReference>
<dbReference type="Gene3D" id="3.30.2060.10">
    <property type="entry name" value="Penicillin-binding protein 1b domain"/>
    <property type="match status" value="1"/>
</dbReference>
<dbReference type="SMART" id="SM00982">
    <property type="entry name" value="TRCF"/>
    <property type="match status" value="1"/>
</dbReference>
<dbReference type="SMART" id="SM00490">
    <property type="entry name" value="HELICc"/>
    <property type="match status" value="1"/>
</dbReference>
<dbReference type="EC" id="3.6.4.-" evidence="9"/>
<dbReference type="InterPro" id="IPR011545">
    <property type="entry name" value="DEAD/DEAH_box_helicase_dom"/>
</dbReference>
<comment type="similarity">
    <text evidence="9">In the C-terminal section; belongs to the helicase family. RecG subfamily.</text>
</comment>
<dbReference type="PROSITE" id="PS51194">
    <property type="entry name" value="HELICASE_CTER"/>
    <property type="match status" value="1"/>
</dbReference>
<evidence type="ECO:0000313" key="12">
    <source>
        <dbReference type="EMBL" id="PIS28706.1"/>
    </source>
</evidence>